<reference evidence="3 4" key="1">
    <citation type="submission" date="2014-09" db="EMBL/GenBank/DDBJ databases">
        <title>Draft genome of Bradyrhizobium japonicum Is-34.</title>
        <authorList>
            <person name="Tsurumaru H."/>
            <person name="Yamakawa T."/>
            <person name="Hashimoto S."/>
            <person name="Okizaki K."/>
            <person name="Kanesaki Y."/>
            <person name="Yoshikawa H."/>
            <person name="Yajima S."/>
        </authorList>
    </citation>
    <scope>NUCLEOTIDE SEQUENCE [LARGE SCALE GENOMIC DNA]</scope>
    <source>
        <strain evidence="3 4">Is-34</strain>
    </source>
</reference>
<proteinExistence type="predicted"/>
<dbReference type="EMBL" id="JRPN01000052">
    <property type="protein sequence ID" value="KGT73274.1"/>
    <property type="molecule type" value="Genomic_DNA"/>
</dbReference>
<dbReference type="Pfam" id="PF01527">
    <property type="entry name" value="HTH_Tnp_1"/>
    <property type="match status" value="1"/>
</dbReference>
<dbReference type="InterPro" id="IPR052546">
    <property type="entry name" value="Transposase_8_domain"/>
</dbReference>
<protein>
    <submittedName>
        <fullName evidence="3">Transposase</fullName>
    </submittedName>
</protein>
<dbReference type="InterPro" id="IPR009057">
    <property type="entry name" value="Homeodomain-like_sf"/>
</dbReference>
<dbReference type="PANTHER" id="PTHR33609:SF1">
    <property type="entry name" value="TRANSPOSASE"/>
    <property type="match status" value="1"/>
</dbReference>
<dbReference type="EMBL" id="JRPN01000083">
    <property type="protein sequence ID" value="KGT72976.1"/>
    <property type="molecule type" value="Genomic_DNA"/>
</dbReference>
<accession>A0A0A3XJ29</accession>
<dbReference type="EMBL" id="JRPN01000096">
    <property type="protein sequence ID" value="KGT72920.1"/>
    <property type="molecule type" value="Genomic_DNA"/>
</dbReference>
<evidence type="ECO:0000313" key="3">
    <source>
        <dbReference type="EMBL" id="KGT73274.1"/>
    </source>
</evidence>
<dbReference type="Proteomes" id="UP000030377">
    <property type="component" value="Unassembled WGS sequence"/>
</dbReference>
<evidence type="ECO:0000313" key="2">
    <source>
        <dbReference type="EMBL" id="KGT72976.1"/>
    </source>
</evidence>
<organism evidence="3 4">
    <name type="scientific">Bradyrhizobium japonicum</name>
    <dbReference type="NCBI Taxonomy" id="375"/>
    <lineage>
        <taxon>Bacteria</taxon>
        <taxon>Pseudomonadati</taxon>
        <taxon>Pseudomonadota</taxon>
        <taxon>Alphaproteobacteria</taxon>
        <taxon>Hyphomicrobiales</taxon>
        <taxon>Nitrobacteraceae</taxon>
        <taxon>Bradyrhizobium</taxon>
    </lineage>
</organism>
<dbReference type="SUPFAM" id="SSF46689">
    <property type="entry name" value="Homeodomain-like"/>
    <property type="match status" value="1"/>
</dbReference>
<evidence type="ECO:0000313" key="1">
    <source>
        <dbReference type="EMBL" id="KGT72920.1"/>
    </source>
</evidence>
<dbReference type="InterPro" id="IPR002514">
    <property type="entry name" value="Transposase_8"/>
</dbReference>
<evidence type="ECO:0000313" key="4">
    <source>
        <dbReference type="Proteomes" id="UP000030377"/>
    </source>
</evidence>
<gene>
    <name evidence="3" type="ORF">MA20_45260</name>
    <name evidence="2" type="ORF">MA20_47095</name>
    <name evidence="1" type="ORF">MA20_47485</name>
</gene>
<dbReference type="PANTHER" id="PTHR33609">
    <property type="entry name" value="LOW CALCIUM RESPONSE LOCUS PROTEIN S"/>
    <property type="match status" value="1"/>
</dbReference>
<dbReference type="GO" id="GO:0006313">
    <property type="term" value="P:DNA transposition"/>
    <property type="evidence" value="ECO:0007669"/>
    <property type="project" value="InterPro"/>
</dbReference>
<dbReference type="GO" id="GO:0003677">
    <property type="term" value="F:DNA binding"/>
    <property type="evidence" value="ECO:0007669"/>
    <property type="project" value="InterPro"/>
</dbReference>
<name>A0A0A3XJ29_BRAJP</name>
<dbReference type="STRING" id="375.BKD09_RS43100"/>
<dbReference type="AlphaFoldDB" id="A0A0A3XJ29"/>
<comment type="caution">
    <text evidence="3">The sequence shown here is derived from an EMBL/GenBank/DDBJ whole genome shotgun (WGS) entry which is preliminary data.</text>
</comment>
<sequence length="88" mass="9973">MKRSRFSEEQIIGILKEHEAGVSVADLCRKHGVSDASIYKWKAKFGGMEVSEAKRLKILEDENTRLKRLLADAMLDNAALKDLVGKKW</sequence>
<dbReference type="GO" id="GO:0004803">
    <property type="term" value="F:transposase activity"/>
    <property type="evidence" value="ECO:0007669"/>
    <property type="project" value="InterPro"/>
</dbReference>